<dbReference type="Proteomes" id="UP000245962">
    <property type="component" value="Unassembled WGS sequence"/>
</dbReference>
<evidence type="ECO:0000313" key="1">
    <source>
        <dbReference type="EMBL" id="PVW13870.1"/>
    </source>
</evidence>
<protein>
    <submittedName>
        <fullName evidence="1">Uncharacterized protein</fullName>
    </submittedName>
</protein>
<evidence type="ECO:0000313" key="2">
    <source>
        <dbReference type="Proteomes" id="UP000245962"/>
    </source>
</evidence>
<dbReference type="RefSeq" id="WP_116695004.1">
    <property type="nucleotide sequence ID" value="NZ_QEHR01000007.1"/>
</dbReference>
<accession>A0A2U0HYQ0</accession>
<comment type="caution">
    <text evidence="1">The sequence shown here is derived from an EMBL/GenBank/DDBJ whole genome shotgun (WGS) entry which is preliminary data.</text>
</comment>
<name>A0A2U0HYQ0_9FLAO</name>
<sequence>MKPYLLLLSLLISTISIGQYNNELVPYSIMTEMTKNLDRQNIENYLYTNRTCLGETRIIKLNEEEKCVTNGNFSEYYLFWQKDNETYITKTDNCGPFIKMKLENNELFDFFLKNKLALKNNPVKEYKVANPKNSPIERAKVYPCSHEFSFTTPMGTFEQKFNEFDLTNDSRQSNLNYEYNQQLKLVALDKMIDDVIVKTKSELRRQ</sequence>
<keyword evidence="2" id="KW-1185">Reference proteome</keyword>
<dbReference type="AlphaFoldDB" id="A0A2U0HYQ0"/>
<reference evidence="1 2" key="1">
    <citation type="submission" date="2018-04" db="EMBL/GenBank/DDBJ databases">
        <title>Marixanthomonas spongiae HN-E44 sp. nov., isolated from a marine sponge.</title>
        <authorList>
            <person name="Luo L."/>
            <person name="Zhuang L."/>
        </authorList>
    </citation>
    <scope>NUCLEOTIDE SEQUENCE [LARGE SCALE GENOMIC DNA]</scope>
    <source>
        <strain evidence="1 2">HN-E44</strain>
    </source>
</reference>
<dbReference type="OrthoDB" id="1453160at2"/>
<proteinExistence type="predicted"/>
<gene>
    <name evidence="1" type="ORF">DDV96_12010</name>
</gene>
<dbReference type="EMBL" id="QEHR01000007">
    <property type="protein sequence ID" value="PVW13870.1"/>
    <property type="molecule type" value="Genomic_DNA"/>
</dbReference>
<organism evidence="1 2">
    <name type="scientific">Marixanthomonas spongiae</name>
    <dbReference type="NCBI Taxonomy" id="2174845"/>
    <lineage>
        <taxon>Bacteria</taxon>
        <taxon>Pseudomonadati</taxon>
        <taxon>Bacteroidota</taxon>
        <taxon>Flavobacteriia</taxon>
        <taxon>Flavobacteriales</taxon>
        <taxon>Flavobacteriaceae</taxon>
        <taxon>Marixanthomonas</taxon>
    </lineage>
</organism>